<accession>A0A7G2CKI2</accession>
<evidence type="ECO:0000313" key="2">
    <source>
        <dbReference type="EMBL" id="CAD2219919.1"/>
    </source>
</evidence>
<name>A0A7G2CKI2_9TRYP</name>
<dbReference type="AlphaFoldDB" id="A0A7G2CKI2"/>
<keyword evidence="3" id="KW-1185">Reference proteome</keyword>
<reference evidence="2 3" key="1">
    <citation type="submission" date="2020-08" db="EMBL/GenBank/DDBJ databases">
        <authorList>
            <person name="Newling K."/>
            <person name="Davey J."/>
            <person name="Forrester S."/>
        </authorList>
    </citation>
    <scope>NUCLEOTIDE SEQUENCE [LARGE SCALE GENOMIC DNA]</scope>
    <source>
        <strain evidence="3">Crithidia deanei Carvalho (ATCC PRA-265)</strain>
    </source>
</reference>
<gene>
    <name evidence="2" type="ORF">ADEAN_000743200</name>
</gene>
<evidence type="ECO:0000256" key="1">
    <source>
        <dbReference type="SAM" id="MobiDB-lite"/>
    </source>
</evidence>
<feature type="region of interest" description="Disordered" evidence="1">
    <location>
        <begin position="1"/>
        <end position="23"/>
    </location>
</feature>
<sequence length="432" mass="48394">MKPLALRGGKAISKRKPPNDTRVAQKNVSKVIPVSPGMSSRASTLETVNEAYERKKKWNTLENSLETGNTSRRQSATQHSYRQPFLSAIDTAAAALSDGKLNDFAQVTSFWNGERAKATLVNRMEATRQLQSTLDTLVDLKDVECLRFFVNVLDGALSESIASDRQLDINRSTSSSQYKLLSPLGTKRLRLLLNNTVEKMLALDESYISTVEKISLLDRCSRRTLFAQGTSRKGLCVPFALQTAFSQFVEGSPSYSDDLLPQINPALASGFVHPAQYKLQQTLALSKSEAKYIKDNWEVTFSSPASKEDSWEHFLNSFRSKSPLVDHAELNHLILSLKCSASPSQEERQKVRDAIRKALLNSNQNDKKLLTMLLLRDRTLRRSLNMSSGSLYSLYLLNTRSENIPRKFGGKLVKTIKALQKRGTRTAQLVLF</sequence>
<dbReference type="VEuPathDB" id="TriTrypDB:ADEAN_000743200"/>
<organism evidence="2 3">
    <name type="scientific">Angomonas deanei</name>
    <dbReference type="NCBI Taxonomy" id="59799"/>
    <lineage>
        <taxon>Eukaryota</taxon>
        <taxon>Discoba</taxon>
        <taxon>Euglenozoa</taxon>
        <taxon>Kinetoplastea</taxon>
        <taxon>Metakinetoplastina</taxon>
        <taxon>Trypanosomatida</taxon>
        <taxon>Trypanosomatidae</taxon>
        <taxon>Strigomonadinae</taxon>
        <taxon>Angomonas</taxon>
    </lineage>
</organism>
<dbReference type="Proteomes" id="UP000515908">
    <property type="component" value="Chromosome 15"/>
</dbReference>
<evidence type="ECO:0000313" key="3">
    <source>
        <dbReference type="Proteomes" id="UP000515908"/>
    </source>
</evidence>
<proteinExistence type="predicted"/>
<protein>
    <submittedName>
        <fullName evidence="2">Uncharacterized protein</fullName>
    </submittedName>
</protein>
<dbReference type="EMBL" id="LR877159">
    <property type="protein sequence ID" value="CAD2219919.1"/>
    <property type="molecule type" value="Genomic_DNA"/>
</dbReference>